<evidence type="ECO:0000313" key="1">
    <source>
        <dbReference type="EnsemblMetazoa" id="GPPI044117-PA"/>
    </source>
</evidence>
<proteinExistence type="predicted"/>
<organism evidence="1 2">
    <name type="scientific">Glossina palpalis gambiensis</name>
    <dbReference type="NCBI Taxonomy" id="67801"/>
    <lineage>
        <taxon>Eukaryota</taxon>
        <taxon>Metazoa</taxon>
        <taxon>Ecdysozoa</taxon>
        <taxon>Arthropoda</taxon>
        <taxon>Hexapoda</taxon>
        <taxon>Insecta</taxon>
        <taxon>Pterygota</taxon>
        <taxon>Neoptera</taxon>
        <taxon>Endopterygota</taxon>
        <taxon>Diptera</taxon>
        <taxon>Brachycera</taxon>
        <taxon>Muscomorpha</taxon>
        <taxon>Hippoboscoidea</taxon>
        <taxon>Glossinidae</taxon>
        <taxon>Glossina</taxon>
    </lineage>
</organism>
<dbReference type="AlphaFoldDB" id="A0A1B0BYA6"/>
<dbReference type="EMBL" id="JXJN01022583">
    <property type="status" value="NOT_ANNOTATED_CDS"/>
    <property type="molecule type" value="Genomic_DNA"/>
</dbReference>
<accession>A0A1B0BYA6</accession>
<protein>
    <submittedName>
        <fullName evidence="1">Uncharacterized protein</fullName>
    </submittedName>
</protein>
<dbReference type="VEuPathDB" id="VectorBase:GPPI044117"/>
<sequence length="176" mass="19613">MIITTSRILLKGSRIGADLILTISINIGIFDGILCKEGVCPGSLALMSSKRDRLQDRVEKRRILLDERQITAGSILGSCRAGSPCNAIKRWDHVTTVLAPVSVTVAENDNGSLSAMLWTHEFNMKIMKYYPIQTQCPNCCSYYDLQVSPRSDDTVASNPGFSFLVLFHFRKLDLQK</sequence>
<evidence type="ECO:0000313" key="2">
    <source>
        <dbReference type="Proteomes" id="UP000092460"/>
    </source>
</evidence>
<reference evidence="2" key="1">
    <citation type="submission" date="2015-01" db="EMBL/GenBank/DDBJ databases">
        <authorList>
            <person name="Aksoy S."/>
            <person name="Warren W."/>
            <person name="Wilson R.K."/>
        </authorList>
    </citation>
    <scope>NUCLEOTIDE SEQUENCE [LARGE SCALE GENOMIC DNA]</scope>
    <source>
        <strain evidence="2">IAEA</strain>
    </source>
</reference>
<keyword evidence="2" id="KW-1185">Reference proteome</keyword>
<reference evidence="1" key="2">
    <citation type="submission" date="2020-05" db="UniProtKB">
        <authorList>
            <consortium name="EnsemblMetazoa"/>
        </authorList>
    </citation>
    <scope>IDENTIFICATION</scope>
    <source>
        <strain evidence="1">IAEA</strain>
    </source>
</reference>
<dbReference type="EnsemblMetazoa" id="GPPI044117-RA">
    <property type="protein sequence ID" value="GPPI044117-PA"/>
    <property type="gene ID" value="GPPI044117"/>
</dbReference>
<dbReference type="Proteomes" id="UP000092460">
    <property type="component" value="Unassembled WGS sequence"/>
</dbReference>
<name>A0A1B0BYA6_9MUSC</name>